<dbReference type="Gramene" id="PGSC0003DMT400092865">
    <property type="protein sequence ID" value="PGSC0003DMT400092865"/>
    <property type="gene ID" value="PGSC0003DMG400042436"/>
</dbReference>
<reference evidence="3" key="1">
    <citation type="journal article" date="2011" name="Nature">
        <title>Genome sequence and analysis of the tuber crop potato.</title>
        <authorList>
            <consortium name="The Potato Genome Sequencing Consortium"/>
        </authorList>
    </citation>
    <scope>NUCLEOTIDE SEQUENCE [LARGE SCALE GENOMIC DNA]</scope>
    <source>
        <strain evidence="3">cv. DM1-3 516 R44</strain>
    </source>
</reference>
<reference evidence="2" key="2">
    <citation type="submission" date="2015-06" db="UniProtKB">
        <authorList>
            <consortium name="EnsemblPlants"/>
        </authorList>
    </citation>
    <scope>IDENTIFICATION</scope>
    <source>
        <strain evidence="2">DM1-3 516 R44</strain>
    </source>
</reference>
<dbReference type="PaxDb" id="4113-PGSC0003DMT400092865"/>
<evidence type="ECO:0000256" key="1">
    <source>
        <dbReference type="SAM" id="MobiDB-lite"/>
    </source>
</evidence>
<feature type="compositionally biased region" description="Acidic residues" evidence="1">
    <location>
        <begin position="12"/>
        <end position="28"/>
    </location>
</feature>
<accession>M1DQQ4</accession>
<protein>
    <submittedName>
        <fullName evidence="2">Uncharacterized protein</fullName>
    </submittedName>
</protein>
<proteinExistence type="predicted"/>
<sequence>MNSHAKEKVEENVEIEDKEDVGPDEDVQAETAGLPPLDPVISHQIMTFLKGLVGSGVLPTMQVAQPPVNHPIATIVPKVNGVLGTDAFFYPLLGLAMTGTEYEMLTKFMKLKSHVLHGSESEDVYDFILDFYERLYKLGIVHQHGVEFVTFQLQGESFNEVTAFVNKVEGQTRSVVPASNSSNSRGRPQGGRGGNQPGCRGRENGRAGRGAVHPSKEVARQDGRAQFYAFLCKTKVEAYDAVNTCTICVCDQMATILFDPGSTYSYVLV</sequence>
<dbReference type="InParanoid" id="M1DQQ4"/>
<organism evidence="2 3">
    <name type="scientific">Solanum tuberosum</name>
    <name type="common">Potato</name>
    <dbReference type="NCBI Taxonomy" id="4113"/>
    <lineage>
        <taxon>Eukaryota</taxon>
        <taxon>Viridiplantae</taxon>
        <taxon>Streptophyta</taxon>
        <taxon>Embryophyta</taxon>
        <taxon>Tracheophyta</taxon>
        <taxon>Spermatophyta</taxon>
        <taxon>Magnoliopsida</taxon>
        <taxon>eudicotyledons</taxon>
        <taxon>Gunneridae</taxon>
        <taxon>Pentapetalae</taxon>
        <taxon>asterids</taxon>
        <taxon>lamiids</taxon>
        <taxon>Solanales</taxon>
        <taxon>Solanaceae</taxon>
        <taxon>Solanoideae</taxon>
        <taxon>Solaneae</taxon>
        <taxon>Solanum</taxon>
    </lineage>
</organism>
<dbReference type="AlphaFoldDB" id="M1DQQ4"/>
<feature type="region of interest" description="Disordered" evidence="1">
    <location>
        <begin position="1"/>
        <end position="33"/>
    </location>
</feature>
<feature type="compositionally biased region" description="Basic and acidic residues" evidence="1">
    <location>
        <begin position="1"/>
        <end position="11"/>
    </location>
</feature>
<feature type="region of interest" description="Disordered" evidence="1">
    <location>
        <begin position="174"/>
        <end position="216"/>
    </location>
</feature>
<name>M1DQQ4_SOLTU</name>
<evidence type="ECO:0000313" key="2">
    <source>
        <dbReference type="EnsemblPlants" id="PGSC0003DMT400092865"/>
    </source>
</evidence>
<dbReference type="HOGENOM" id="CLU_1035899_0_0_1"/>
<dbReference type="Proteomes" id="UP000011115">
    <property type="component" value="Unassembled WGS sequence"/>
</dbReference>
<keyword evidence="3" id="KW-1185">Reference proteome</keyword>
<dbReference type="EnsemblPlants" id="PGSC0003DMT400092865">
    <property type="protein sequence ID" value="PGSC0003DMT400092865"/>
    <property type="gene ID" value="PGSC0003DMG400042436"/>
</dbReference>
<evidence type="ECO:0000313" key="3">
    <source>
        <dbReference type="Proteomes" id="UP000011115"/>
    </source>
</evidence>